<feature type="compositionally biased region" description="Basic and acidic residues" evidence="1">
    <location>
        <begin position="48"/>
        <end position="67"/>
    </location>
</feature>
<evidence type="ECO:0000313" key="3">
    <source>
        <dbReference type="Proteomes" id="UP001189624"/>
    </source>
</evidence>
<dbReference type="Proteomes" id="UP001189624">
    <property type="component" value="Chromosome 1"/>
</dbReference>
<evidence type="ECO:0000313" key="2">
    <source>
        <dbReference type="EMBL" id="CAJ1874508.1"/>
    </source>
</evidence>
<feature type="region of interest" description="Disordered" evidence="1">
    <location>
        <begin position="43"/>
        <end position="67"/>
    </location>
</feature>
<dbReference type="Gramene" id="rna-AYBTSS11_LOCUS2516">
    <property type="protein sequence ID" value="CAJ1874508.1"/>
    <property type="gene ID" value="gene-AYBTSS11_LOCUS2516"/>
</dbReference>
<organism evidence="2 3">
    <name type="scientific">Sphenostylis stenocarpa</name>
    <dbReference type="NCBI Taxonomy" id="92480"/>
    <lineage>
        <taxon>Eukaryota</taxon>
        <taxon>Viridiplantae</taxon>
        <taxon>Streptophyta</taxon>
        <taxon>Embryophyta</taxon>
        <taxon>Tracheophyta</taxon>
        <taxon>Spermatophyta</taxon>
        <taxon>Magnoliopsida</taxon>
        <taxon>eudicotyledons</taxon>
        <taxon>Gunneridae</taxon>
        <taxon>Pentapetalae</taxon>
        <taxon>rosids</taxon>
        <taxon>fabids</taxon>
        <taxon>Fabales</taxon>
        <taxon>Fabaceae</taxon>
        <taxon>Papilionoideae</taxon>
        <taxon>50 kb inversion clade</taxon>
        <taxon>NPAAA clade</taxon>
        <taxon>indigoferoid/millettioid clade</taxon>
        <taxon>Phaseoleae</taxon>
        <taxon>Sphenostylis</taxon>
    </lineage>
</organism>
<dbReference type="AlphaFoldDB" id="A0AA86S3E9"/>
<accession>A0AA86S3E9</accession>
<proteinExistence type="predicted"/>
<keyword evidence="3" id="KW-1185">Reference proteome</keyword>
<dbReference type="EMBL" id="OY731398">
    <property type="protein sequence ID" value="CAJ1874508.1"/>
    <property type="molecule type" value="Genomic_DNA"/>
</dbReference>
<reference evidence="2" key="1">
    <citation type="submission" date="2023-10" db="EMBL/GenBank/DDBJ databases">
        <authorList>
            <person name="Domelevo Entfellner J.-B."/>
        </authorList>
    </citation>
    <scope>NUCLEOTIDE SEQUENCE</scope>
</reference>
<sequence length="67" mass="7761">MQVNAHFSLQKFATYALRVLKTVKVVKNVDVNGEARAMRWTGTQEETVSMHKSKDQITRKRAEIKQQ</sequence>
<protein>
    <submittedName>
        <fullName evidence="2">Uncharacterized protein</fullName>
    </submittedName>
</protein>
<gene>
    <name evidence="2" type="ORF">AYBTSS11_LOCUS2516</name>
</gene>
<name>A0AA86S3E9_9FABA</name>
<evidence type="ECO:0000256" key="1">
    <source>
        <dbReference type="SAM" id="MobiDB-lite"/>
    </source>
</evidence>